<gene>
    <name evidence="1" type="ORF">GW7_09419</name>
</gene>
<dbReference type="InParanoid" id="G5BJ48"/>
<name>G5BJ48_HETGA</name>
<dbReference type="EMBL" id="JH170558">
    <property type="protein sequence ID" value="EHB09309.1"/>
    <property type="molecule type" value="Genomic_DNA"/>
</dbReference>
<dbReference type="InterPro" id="IPR011989">
    <property type="entry name" value="ARM-like"/>
</dbReference>
<dbReference type="STRING" id="10181.G5BJ48"/>
<evidence type="ECO:0000313" key="1">
    <source>
        <dbReference type="EMBL" id="EHB09309.1"/>
    </source>
</evidence>
<proteinExistence type="predicted"/>
<protein>
    <submittedName>
        <fullName evidence="1">Importin-8</fullName>
    </submittedName>
</protein>
<dbReference type="Proteomes" id="UP000006813">
    <property type="component" value="Unassembled WGS sequence"/>
</dbReference>
<evidence type="ECO:0000313" key="2">
    <source>
        <dbReference type="Proteomes" id="UP000006813"/>
    </source>
</evidence>
<dbReference type="AlphaFoldDB" id="G5BJ48"/>
<organism evidence="1 2">
    <name type="scientific">Heterocephalus glaber</name>
    <name type="common">Naked mole rat</name>
    <dbReference type="NCBI Taxonomy" id="10181"/>
    <lineage>
        <taxon>Eukaryota</taxon>
        <taxon>Metazoa</taxon>
        <taxon>Chordata</taxon>
        <taxon>Craniata</taxon>
        <taxon>Vertebrata</taxon>
        <taxon>Euteleostomi</taxon>
        <taxon>Mammalia</taxon>
        <taxon>Eutheria</taxon>
        <taxon>Euarchontoglires</taxon>
        <taxon>Glires</taxon>
        <taxon>Rodentia</taxon>
        <taxon>Hystricomorpha</taxon>
        <taxon>Bathyergidae</taxon>
        <taxon>Heterocephalus</taxon>
    </lineage>
</organism>
<dbReference type="Gene3D" id="1.25.10.10">
    <property type="entry name" value="Leucine-rich Repeat Variant"/>
    <property type="match status" value="1"/>
</dbReference>
<accession>G5BJ48</accession>
<reference evidence="1 2" key="1">
    <citation type="journal article" date="2011" name="Nature">
        <title>Genome sequencing reveals insights into physiology and longevity of the naked mole rat.</title>
        <authorList>
            <person name="Kim E.B."/>
            <person name="Fang X."/>
            <person name="Fushan A.A."/>
            <person name="Huang Z."/>
            <person name="Lobanov A.V."/>
            <person name="Han L."/>
            <person name="Marino S.M."/>
            <person name="Sun X."/>
            <person name="Turanov A.A."/>
            <person name="Yang P."/>
            <person name="Yim S.H."/>
            <person name="Zhao X."/>
            <person name="Kasaikina M.V."/>
            <person name="Stoletzki N."/>
            <person name="Peng C."/>
            <person name="Polak P."/>
            <person name="Xiong Z."/>
            <person name="Kiezun A."/>
            <person name="Zhu Y."/>
            <person name="Chen Y."/>
            <person name="Kryukov G.V."/>
            <person name="Zhang Q."/>
            <person name="Peshkin L."/>
            <person name="Yang L."/>
            <person name="Bronson R.T."/>
            <person name="Buffenstein R."/>
            <person name="Wang B."/>
            <person name="Han C."/>
            <person name="Li Q."/>
            <person name="Chen L."/>
            <person name="Zhao W."/>
            <person name="Sunyaev S.R."/>
            <person name="Park T.J."/>
            <person name="Zhang G."/>
            <person name="Wang J."/>
            <person name="Gladyshev V.N."/>
        </authorList>
    </citation>
    <scope>NUCLEOTIDE SEQUENCE [LARGE SCALE GENOMIC DNA]</scope>
</reference>
<sequence>MQIFLPHIQQQIMQLLSDSLHYSVLLQKQILKIFYALVQYALPLQLENNQTMMTWMEIFQTIIDQTVPWERLQIDEGDRPELQVCATRQLVNLEDHSKAEKADMEENEISSDEVEMNVSAQAMQSNNRRGEEEEEDDNWDEEVLEETALEGFSTPLDLDNSVDEYQFFTQALLSVESPDAAWYQLLVAPLGNDQKKMLQEVYMLAEHRRMVAEAKKKIEQQGGFTFENKGVLSAFNFGTMPSNN</sequence>